<dbReference type="EMBL" id="UINC01056418">
    <property type="protein sequence ID" value="SVB76424.1"/>
    <property type="molecule type" value="Genomic_DNA"/>
</dbReference>
<protein>
    <submittedName>
        <fullName evidence="1">Uncharacterized protein</fullName>
    </submittedName>
</protein>
<dbReference type="AlphaFoldDB" id="A0A382GNR5"/>
<gene>
    <name evidence="1" type="ORF">METZ01_LOCUS229278</name>
</gene>
<name>A0A382GNR5_9ZZZZ</name>
<reference evidence="1" key="1">
    <citation type="submission" date="2018-05" db="EMBL/GenBank/DDBJ databases">
        <authorList>
            <person name="Lanie J.A."/>
            <person name="Ng W.-L."/>
            <person name="Kazmierczak K.M."/>
            <person name="Andrzejewski T.M."/>
            <person name="Davidsen T.M."/>
            <person name="Wayne K.J."/>
            <person name="Tettelin H."/>
            <person name="Glass J.I."/>
            <person name="Rusch D."/>
            <person name="Podicherti R."/>
            <person name="Tsui H.-C.T."/>
            <person name="Winkler M.E."/>
        </authorList>
    </citation>
    <scope>NUCLEOTIDE SEQUENCE</scope>
</reference>
<organism evidence="1">
    <name type="scientific">marine metagenome</name>
    <dbReference type="NCBI Taxonomy" id="408172"/>
    <lineage>
        <taxon>unclassified sequences</taxon>
        <taxon>metagenomes</taxon>
        <taxon>ecological metagenomes</taxon>
    </lineage>
</organism>
<proteinExistence type="predicted"/>
<sequence length="24" mass="2599">MSSMFINRRKFFAMGAAGIGMFAG</sequence>
<feature type="non-terminal residue" evidence="1">
    <location>
        <position position="24"/>
    </location>
</feature>
<evidence type="ECO:0000313" key="1">
    <source>
        <dbReference type="EMBL" id="SVB76424.1"/>
    </source>
</evidence>
<accession>A0A382GNR5</accession>